<comment type="caution">
    <text evidence="8">The sequence shown here is derived from an EMBL/GenBank/DDBJ whole genome shotgun (WGS) entry which is preliminary data.</text>
</comment>
<dbReference type="EC" id="1.3.8.7" evidence="8"/>
<dbReference type="InterPro" id="IPR009100">
    <property type="entry name" value="AcylCoA_DH/oxidase_NM_dom_sf"/>
</dbReference>
<evidence type="ECO:0000256" key="5">
    <source>
        <dbReference type="ARBA" id="ARBA00023002"/>
    </source>
</evidence>
<comment type="cofactor">
    <cofactor evidence="1">
        <name>FAD</name>
        <dbReference type="ChEBI" id="CHEBI:57692"/>
    </cofactor>
</comment>
<dbReference type="InterPro" id="IPR009075">
    <property type="entry name" value="AcylCo_DH/oxidase_C"/>
</dbReference>
<dbReference type="InterPro" id="IPR036250">
    <property type="entry name" value="AcylCo_DH-like_C"/>
</dbReference>
<dbReference type="Pfam" id="PF02771">
    <property type="entry name" value="Acyl-CoA_dh_N"/>
    <property type="match status" value="1"/>
</dbReference>
<feature type="domain" description="Acyl-CoA dehydrogenase/oxidase C-terminal" evidence="6">
    <location>
        <begin position="238"/>
        <end position="370"/>
    </location>
</feature>
<dbReference type="AlphaFoldDB" id="A0A852RJ26"/>
<evidence type="ECO:0000256" key="4">
    <source>
        <dbReference type="ARBA" id="ARBA00022827"/>
    </source>
</evidence>
<dbReference type="GO" id="GO:0050660">
    <property type="term" value="F:flavin adenine dinucleotide binding"/>
    <property type="evidence" value="ECO:0007669"/>
    <property type="project" value="InterPro"/>
</dbReference>
<dbReference type="InterPro" id="IPR013786">
    <property type="entry name" value="AcylCoA_DH/ox_N"/>
</dbReference>
<dbReference type="EMBL" id="JACCBF010000001">
    <property type="protein sequence ID" value="NYD28870.1"/>
    <property type="molecule type" value="Genomic_DNA"/>
</dbReference>
<dbReference type="Gene3D" id="2.40.110.10">
    <property type="entry name" value="Butyryl-CoA Dehydrogenase, subunit A, domain 2"/>
    <property type="match status" value="1"/>
</dbReference>
<evidence type="ECO:0000256" key="3">
    <source>
        <dbReference type="ARBA" id="ARBA00022630"/>
    </source>
</evidence>
<dbReference type="Pfam" id="PF00441">
    <property type="entry name" value="Acyl-CoA_dh_1"/>
    <property type="match status" value="1"/>
</dbReference>
<evidence type="ECO:0000256" key="1">
    <source>
        <dbReference type="ARBA" id="ARBA00001974"/>
    </source>
</evidence>
<reference evidence="8 9" key="1">
    <citation type="submission" date="2020-07" db="EMBL/GenBank/DDBJ databases">
        <title>Sequencing the genomes of 1000 actinobacteria strains.</title>
        <authorList>
            <person name="Klenk H.-P."/>
        </authorList>
    </citation>
    <scope>NUCLEOTIDE SEQUENCE [LARGE SCALE GENOMIC DNA]</scope>
    <source>
        <strain evidence="8 9">DSM 19082</strain>
    </source>
</reference>
<accession>A0A852RJ26</accession>
<protein>
    <submittedName>
        <fullName evidence="8">Acyl-CoA dehydrogenase</fullName>
        <ecNumber evidence="8">1.3.8.7</ecNumber>
    </submittedName>
</protein>
<evidence type="ECO:0000259" key="7">
    <source>
        <dbReference type="Pfam" id="PF02771"/>
    </source>
</evidence>
<evidence type="ECO:0000259" key="6">
    <source>
        <dbReference type="Pfam" id="PF00441"/>
    </source>
</evidence>
<organism evidence="8 9">
    <name type="scientific">Nocardioides kongjuensis</name>
    <dbReference type="NCBI Taxonomy" id="349522"/>
    <lineage>
        <taxon>Bacteria</taxon>
        <taxon>Bacillati</taxon>
        <taxon>Actinomycetota</taxon>
        <taxon>Actinomycetes</taxon>
        <taxon>Propionibacteriales</taxon>
        <taxon>Nocardioidaceae</taxon>
        <taxon>Nocardioides</taxon>
    </lineage>
</organism>
<evidence type="ECO:0000256" key="2">
    <source>
        <dbReference type="ARBA" id="ARBA00009347"/>
    </source>
</evidence>
<keyword evidence="9" id="KW-1185">Reference proteome</keyword>
<dbReference type="PANTHER" id="PTHR43884">
    <property type="entry name" value="ACYL-COA DEHYDROGENASE"/>
    <property type="match status" value="1"/>
</dbReference>
<comment type="similarity">
    <text evidence="2">Belongs to the acyl-CoA dehydrogenase family.</text>
</comment>
<dbReference type="Proteomes" id="UP000582231">
    <property type="component" value="Unassembled WGS sequence"/>
</dbReference>
<dbReference type="Gene3D" id="1.10.540.10">
    <property type="entry name" value="Acyl-CoA dehydrogenase/oxidase, N-terminal domain"/>
    <property type="match status" value="1"/>
</dbReference>
<dbReference type="InterPro" id="IPR037069">
    <property type="entry name" value="AcylCoA_DH/ox_N_sf"/>
</dbReference>
<feature type="domain" description="Acyl-CoA dehydrogenase/oxidase N-terminal" evidence="7">
    <location>
        <begin position="22"/>
        <end position="103"/>
    </location>
</feature>
<dbReference type="GO" id="GO:0070991">
    <property type="term" value="F:medium-chain fatty acyl-CoA dehydrogenase activity"/>
    <property type="evidence" value="ECO:0007669"/>
    <property type="project" value="UniProtKB-EC"/>
</dbReference>
<keyword evidence="3" id="KW-0285">Flavoprotein</keyword>
<gene>
    <name evidence="8" type="ORF">BJ958_000416</name>
</gene>
<dbReference type="Gene3D" id="1.20.140.10">
    <property type="entry name" value="Butyryl-CoA Dehydrogenase, subunit A, domain 3"/>
    <property type="match status" value="1"/>
</dbReference>
<sequence length="374" mass="39319">MEDAVVHAWPELDPALMAPVAEREQLREVVRDLLRKHADHEQVRAAAGSTGGYSADLWRRLNAELEVGRLAVPEQVGGHGFGIADLAVVLEECGAALLPEPVLSSAVLGCQALAAADQPAGIGDLLEPALAGDAVVAVSLGGSRLTAERAGGEWLVSGRRERVLHGAAADLVVVDAATPEGIALFVLRADDLAVTERTTIDPTRRQADLGAGAVPARCVVGPERSPRVVERLRSLGDLAVAAEHTGIVGELLRSTVEYVEQREQFGRAIGSFQAVKHRLADVLVDRERARSASRCAAVAFDAGPGEAALPVAIAAAVCADAAMRTAHESVQLHGGIGFTWEHHAHGYVRRVLGDEGLFGSSREQRARVADLVGV</sequence>
<evidence type="ECO:0000313" key="9">
    <source>
        <dbReference type="Proteomes" id="UP000582231"/>
    </source>
</evidence>
<dbReference type="RefSeq" id="WP_218865556.1">
    <property type="nucleotide sequence ID" value="NZ_BAABEF010000001.1"/>
</dbReference>
<keyword evidence="5 8" id="KW-0560">Oxidoreductase</keyword>
<keyword evidence="4" id="KW-0274">FAD</keyword>
<name>A0A852RJ26_9ACTN</name>
<dbReference type="PANTHER" id="PTHR43884:SF20">
    <property type="entry name" value="ACYL-COA DEHYDROGENASE FADE28"/>
    <property type="match status" value="1"/>
</dbReference>
<proteinExistence type="inferred from homology"/>
<dbReference type="SUPFAM" id="SSF56645">
    <property type="entry name" value="Acyl-CoA dehydrogenase NM domain-like"/>
    <property type="match status" value="1"/>
</dbReference>
<dbReference type="InterPro" id="IPR046373">
    <property type="entry name" value="Acyl-CoA_Oxase/DH_mid-dom_sf"/>
</dbReference>
<dbReference type="SUPFAM" id="SSF47203">
    <property type="entry name" value="Acyl-CoA dehydrogenase C-terminal domain-like"/>
    <property type="match status" value="1"/>
</dbReference>
<evidence type="ECO:0000313" key="8">
    <source>
        <dbReference type="EMBL" id="NYD28870.1"/>
    </source>
</evidence>